<evidence type="ECO:0000256" key="2">
    <source>
        <dbReference type="SAM" id="MobiDB-lite"/>
    </source>
</evidence>
<dbReference type="InterPro" id="IPR017930">
    <property type="entry name" value="Myb_dom"/>
</dbReference>
<feature type="region of interest" description="Disordered" evidence="2">
    <location>
        <begin position="1"/>
        <end position="112"/>
    </location>
</feature>
<evidence type="ECO:0000259" key="4">
    <source>
        <dbReference type="PROSITE" id="PS51294"/>
    </source>
</evidence>
<dbReference type="InterPro" id="IPR009057">
    <property type="entry name" value="Homeodomain-like_sf"/>
</dbReference>
<evidence type="ECO:0000256" key="1">
    <source>
        <dbReference type="ARBA" id="ARBA00023242"/>
    </source>
</evidence>
<feature type="compositionally biased region" description="Low complexity" evidence="2">
    <location>
        <begin position="16"/>
        <end position="38"/>
    </location>
</feature>
<dbReference type="Pfam" id="PF00249">
    <property type="entry name" value="Myb_DNA-binding"/>
    <property type="match status" value="1"/>
</dbReference>
<feature type="domain" description="HTH myb-type" evidence="4">
    <location>
        <begin position="243"/>
        <end position="297"/>
    </location>
</feature>
<keyword evidence="6" id="KW-1185">Reference proteome</keyword>
<feature type="region of interest" description="Disordered" evidence="2">
    <location>
        <begin position="338"/>
        <end position="392"/>
    </location>
</feature>
<feature type="non-terminal residue" evidence="5">
    <location>
        <position position="392"/>
    </location>
</feature>
<feature type="compositionally biased region" description="Polar residues" evidence="2">
    <location>
        <begin position="240"/>
        <end position="250"/>
    </location>
</feature>
<comment type="caution">
    <text evidence="5">The sequence shown here is derived from an EMBL/GenBank/DDBJ whole genome shotgun (WGS) entry which is preliminary data.</text>
</comment>
<accession>A0A2T9ZDA6</accession>
<dbReference type="Gene3D" id="1.10.10.60">
    <property type="entry name" value="Homeodomain-like"/>
    <property type="match status" value="1"/>
</dbReference>
<dbReference type="SUPFAM" id="SSF46689">
    <property type="entry name" value="Homeodomain-like"/>
    <property type="match status" value="1"/>
</dbReference>
<dbReference type="Proteomes" id="UP000245609">
    <property type="component" value="Unassembled WGS sequence"/>
</dbReference>
<dbReference type="PROSITE" id="PS51294">
    <property type="entry name" value="HTH_MYB"/>
    <property type="match status" value="1"/>
</dbReference>
<sequence length="392" mass="43348">MTSSIDESSRKVTRGSLKSSRLSSSSLSSLSSISSSRSLDIETISPAEGKKSTPAQVMSPRKNHKSTQLTSPKKSSRKSKKPSKPTRSKSTKSKSTQNKIDNTKKVLSAQEEEELSSALIAQLLAADSYGSFSHNQANDQDYYNDYYNEFNDPRSESTNSDDGTFKIDNEWVPSSSQKRKSNAPKSKRGSTKKRNLSSDSNIKLNSGNSKIPSLSSQALDEKSQESSHSNKKEENGALDNPTNPEFNTGVYTDKEETLFLEGLDMYGRNWKMVSNHMKSRDSKSIRSHAQKHFIKLYRDNLPLPNKVAESGLGYTLSGKPLDPNSAAARPYLGSILDAESRSNIQELDSQSSTKTKSKTKKEPFSASNPKNQDQKSKEESPYLDIITTTEPT</sequence>
<keyword evidence="1" id="KW-0539">Nucleus</keyword>
<dbReference type="InterPro" id="IPR001005">
    <property type="entry name" value="SANT/Myb"/>
</dbReference>
<dbReference type="SMART" id="SM00717">
    <property type="entry name" value="SANT"/>
    <property type="match status" value="1"/>
</dbReference>
<dbReference type="EMBL" id="MBFS01000401">
    <property type="protein sequence ID" value="PVV02584.1"/>
    <property type="molecule type" value="Genomic_DNA"/>
</dbReference>
<feature type="compositionally biased region" description="Polar residues" evidence="2">
    <location>
        <begin position="341"/>
        <end position="350"/>
    </location>
</feature>
<feature type="compositionally biased region" description="Polar residues" evidence="2">
    <location>
        <begin position="197"/>
        <end position="218"/>
    </location>
</feature>
<feature type="domain" description="Myb-like" evidence="3">
    <location>
        <begin position="243"/>
        <end position="293"/>
    </location>
</feature>
<proteinExistence type="predicted"/>
<evidence type="ECO:0000259" key="3">
    <source>
        <dbReference type="PROSITE" id="PS50090"/>
    </source>
</evidence>
<dbReference type="AlphaFoldDB" id="A0A2T9ZDA6"/>
<reference evidence="5 6" key="1">
    <citation type="journal article" date="2018" name="MBio">
        <title>Comparative Genomics Reveals the Core Gene Toolbox for the Fungus-Insect Symbiosis.</title>
        <authorList>
            <person name="Wang Y."/>
            <person name="Stata M."/>
            <person name="Wang W."/>
            <person name="Stajich J.E."/>
            <person name="White M.M."/>
            <person name="Moncalvo J.M."/>
        </authorList>
    </citation>
    <scope>NUCLEOTIDE SEQUENCE [LARGE SCALE GENOMIC DNA]</scope>
    <source>
        <strain evidence="5 6">SC-DP-2</strain>
    </source>
</reference>
<feature type="compositionally biased region" description="Basic residues" evidence="2">
    <location>
        <begin position="74"/>
        <end position="92"/>
    </location>
</feature>
<feature type="compositionally biased region" description="Basic residues" evidence="2">
    <location>
        <begin position="177"/>
        <end position="195"/>
    </location>
</feature>
<protein>
    <submittedName>
        <fullName evidence="5">Uncharacterized protein</fullName>
    </submittedName>
</protein>
<dbReference type="PROSITE" id="PS50090">
    <property type="entry name" value="MYB_LIKE"/>
    <property type="match status" value="1"/>
</dbReference>
<dbReference type="PANTHER" id="PTHR12802:SF173">
    <property type="entry name" value="MYB-LIKE PROTEIN K"/>
    <property type="match status" value="1"/>
</dbReference>
<evidence type="ECO:0000313" key="6">
    <source>
        <dbReference type="Proteomes" id="UP000245609"/>
    </source>
</evidence>
<evidence type="ECO:0000313" key="5">
    <source>
        <dbReference type="EMBL" id="PVV02584.1"/>
    </source>
</evidence>
<dbReference type="STRING" id="133381.A0A2T9ZDA6"/>
<organism evidence="5 6">
    <name type="scientific">Smittium megazygosporum</name>
    <dbReference type="NCBI Taxonomy" id="133381"/>
    <lineage>
        <taxon>Eukaryota</taxon>
        <taxon>Fungi</taxon>
        <taxon>Fungi incertae sedis</taxon>
        <taxon>Zoopagomycota</taxon>
        <taxon>Kickxellomycotina</taxon>
        <taxon>Harpellomycetes</taxon>
        <taxon>Harpellales</taxon>
        <taxon>Legeriomycetaceae</taxon>
        <taxon>Smittium</taxon>
    </lineage>
</organism>
<feature type="compositionally biased region" description="Basic and acidic residues" evidence="2">
    <location>
        <begin position="219"/>
        <end position="235"/>
    </location>
</feature>
<dbReference type="PANTHER" id="PTHR12802">
    <property type="entry name" value="SWI/SNF COMPLEX-RELATED"/>
    <property type="match status" value="1"/>
</dbReference>
<name>A0A2T9ZDA6_9FUNG</name>
<gene>
    <name evidence="5" type="ORF">BB560_002959</name>
</gene>
<dbReference type="OrthoDB" id="118550at2759"/>
<feature type="region of interest" description="Disordered" evidence="2">
    <location>
        <begin position="143"/>
        <end position="250"/>
    </location>
</feature>